<name>A0A1C3EQZ3_9GAMM</name>
<evidence type="ECO:0000313" key="2">
    <source>
        <dbReference type="Proteomes" id="UP000094936"/>
    </source>
</evidence>
<reference evidence="1 2" key="1">
    <citation type="submission" date="2016-05" db="EMBL/GenBank/DDBJ databases">
        <title>Genomic Taxonomy of the Vibrionaceae.</title>
        <authorList>
            <person name="Gomez-Gil B."/>
            <person name="Enciso-Ibarra J."/>
        </authorList>
    </citation>
    <scope>NUCLEOTIDE SEQUENCE [LARGE SCALE GENOMIC DNA]</scope>
    <source>
        <strain evidence="1 2">CAIM 1920</strain>
    </source>
</reference>
<protein>
    <submittedName>
        <fullName evidence="1">Uncharacterized protein</fullName>
    </submittedName>
</protein>
<dbReference type="EMBL" id="LYBM01000003">
    <property type="protein sequence ID" value="ODA35663.1"/>
    <property type="molecule type" value="Genomic_DNA"/>
</dbReference>
<dbReference type="STRING" id="1080227.A8L45_03350"/>
<comment type="caution">
    <text evidence="1">The sequence shown here is derived from an EMBL/GenBank/DDBJ whole genome shotgun (WGS) entry which is preliminary data.</text>
</comment>
<dbReference type="RefSeq" id="WP_068899202.1">
    <property type="nucleotide sequence ID" value="NZ_JBHUIF010000020.1"/>
</dbReference>
<gene>
    <name evidence="1" type="ORF">A8L45_03350</name>
</gene>
<organism evidence="1 2">
    <name type="scientific">Veronia pacifica</name>
    <dbReference type="NCBI Taxonomy" id="1080227"/>
    <lineage>
        <taxon>Bacteria</taxon>
        <taxon>Pseudomonadati</taxon>
        <taxon>Pseudomonadota</taxon>
        <taxon>Gammaproteobacteria</taxon>
        <taxon>Vibrionales</taxon>
        <taxon>Vibrionaceae</taxon>
        <taxon>Veronia</taxon>
    </lineage>
</organism>
<accession>A0A1C3EQZ3</accession>
<dbReference type="Proteomes" id="UP000094936">
    <property type="component" value="Unassembled WGS sequence"/>
</dbReference>
<proteinExistence type="predicted"/>
<dbReference type="AlphaFoldDB" id="A0A1C3EQZ3"/>
<evidence type="ECO:0000313" key="1">
    <source>
        <dbReference type="EMBL" id="ODA35663.1"/>
    </source>
</evidence>
<keyword evidence="2" id="KW-1185">Reference proteome</keyword>
<sequence length="74" mass="8575">MQTTERVNSIYQRLMERTEGLHNMTKSINEARNSISSGDMVALYNAKMEANLAFDRLRAAKKIRDVKKQILRSM</sequence>